<evidence type="ECO:0000256" key="1">
    <source>
        <dbReference type="SAM" id="MobiDB-lite"/>
    </source>
</evidence>
<organism evidence="2 3">
    <name type="scientific">Paraburkholderia ultramafica</name>
    <dbReference type="NCBI Taxonomy" id="1544867"/>
    <lineage>
        <taxon>Bacteria</taxon>
        <taxon>Pseudomonadati</taxon>
        <taxon>Pseudomonadota</taxon>
        <taxon>Betaproteobacteria</taxon>
        <taxon>Burkholderiales</taxon>
        <taxon>Burkholderiaceae</taxon>
        <taxon>Paraburkholderia</taxon>
    </lineage>
</organism>
<accession>A0A6S7BI58</accession>
<keyword evidence="3" id="KW-1185">Reference proteome</keyword>
<dbReference type="EMBL" id="CADIKK010000029">
    <property type="protein sequence ID" value="CAB3800892.1"/>
    <property type="molecule type" value="Genomic_DNA"/>
</dbReference>
<dbReference type="AlphaFoldDB" id="A0A6S7BI58"/>
<dbReference type="Proteomes" id="UP000494365">
    <property type="component" value="Unassembled WGS sequence"/>
</dbReference>
<gene>
    <name evidence="2" type="ORF">LMG28614_05270</name>
</gene>
<sequence>MTAGSSAWIAATPTPASSAVASSAAPLDAVHRAAQASAIASRPSATPRVSPTPRVSAPAPNAPIPIATTGRLVSNDAP</sequence>
<reference evidence="2 3" key="1">
    <citation type="submission" date="2020-04" db="EMBL/GenBank/DDBJ databases">
        <authorList>
            <person name="De Canck E."/>
        </authorList>
    </citation>
    <scope>NUCLEOTIDE SEQUENCE [LARGE SCALE GENOMIC DNA]</scope>
    <source>
        <strain evidence="2 3">LMG 28614</strain>
    </source>
</reference>
<protein>
    <submittedName>
        <fullName evidence="2">Uncharacterized protein</fullName>
    </submittedName>
</protein>
<evidence type="ECO:0000313" key="2">
    <source>
        <dbReference type="EMBL" id="CAB3800892.1"/>
    </source>
</evidence>
<name>A0A6S7BI58_9BURK</name>
<feature type="region of interest" description="Disordered" evidence="1">
    <location>
        <begin position="38"/>
        <end position="78"/>
    </location>
</feature>
<proteinExistence type="predicted"/>
<evidence type="ECO:0000313" key="3">
    <source>
        <dbReference type="Proteomes" id="UP000494365"/>
    </source>
</evidence>